<dbReference type="GO" id="GO:0008234">
    <property type="term" value="F:cysteine-type peptidase activity"/>
    <property type="evidence" value="ECO:0007669"/>
    <property type="project" value="UniProtKB-KW"/>
</dbReference>
<dbReference type="Pfam" id="PF00877">
    <property type="entry name" value="NLPC_P60"/>
    <property type="match status" value="1"/>
</dbReference>
<dbReference type="Proteomes" id="UP000603227">
    <property type="component" value="Unassembled WGS sequence"/>
</dbReference>
<proteinExistence type="inferred from homology"/>
<name>A0A919DRA9_9ACTN</name>
<protein>
    <recommendedName>
        <fullName evidence="6">NlpC/P60 domain-containing protein</fullName>
    </recommendedName>
</protein>
<feature type="domain" description="NlpC/P60" evidence="6">
    <location>
        <begin position="204"/>
        <end position="371"/>
    </location>
</feature>
<keyword evidence="8" id="KW-1185">Reference proteome</keyword>
<dbReference type="InterPro" id="IPR038765">
    <property type="entry name" value="Papain-like_cys_pep_sf"/>
</dbReference>
<gene>
    <name evidence="7" type="ORF">GCM10017771_95730</name>
</gene>
<evidence type="ECO:0000256" key="4">
    <source>
        <dbReference type="ARBA" id="ARBA00022807"/>
    </source>
</evidence>
<reference evidence="7" key="1">
    <citation type="journal article" date="2014" name="Int. J. Syst. Evol. Microbiol.">
        <title>Complete genome sequence of Corynebacterium casei LMG S-19264T (=DSM 44701T), isolated from a smear-ripened cheese.</title>
        <authorList>
            <consortium name="US DOE Joint Genome Institute (JGI-PGF)"/>
            <person name="Walter F."/>
            <person name="Albersmeier A."/>
            <person name="Kalinowski J."/>
            <person name="Ruckert C."/>
        </authorList>
    </citation>
    <scope>NUCLEOTIDE SEQUENCE</scope>
    <source>
        <strain evidence="7">CGMCC 4.7403</strain>
    </source>
</reference>
<feature type="region of interest" description="Disordered" evidence="5">
    <location>
        <begin position="187"/>
        <end position="211"/>
    </location>
</feature>
<organism evidence="7 8">
    <name type="scientific">Streptomyces capitiformicae</name>
    <dbReference type="NCBI Taxonomy" id="2014920"/>
    <lineage>
        <taxon>Bacteria</taxon>
        <taxon>Bacillati</taxon>
        <taxon>Actinomycetota</taxon>
        <taxon>Actinomycetes</taxon>
        <taxon>Kitasatosporales</taxon>
        <taxon>Streptomycetaceae</taxon>
        <taxon>Streptomyces</taxon>
    </lineage>
</organism>
<evidence type="ECO:0000256" key="5">
    <source>
        <dbReference type="SAM" id="MobiDB-lite"/>
    </source>
</evidence>
<dbReference type="AlphaFoldDB" id="A0A919DRA9"/>
<keyword evidence="3" id="KW-0378">Hydrolase</keyword>
<evidence type="ECO:0000256" key="1">
    <source>
        <dbReference type="ARBA" id="ARBA00007074"/>
    </source>
</evidence>
<accession>A0A919DRA9</accession>
<dbReference type="Gene3D" id="3.90.1720.10">
    <property type="entry name" value="endopeptidase domain like (from Nostoc punctiforme)"/>
    <property type="match status" value="1"/>
</dbReference>
<keyword evidence="4" id="KW-0788">Thiol protease</keyword>
<evidence type="ECO:0000256" key="2">
    <source>
        <dbReference type="ARBA" id="ARBA00022670"/>
    </source>
</evidence>
<comment type="caution">
    <text evidence="7">The sequence shown here is derived from an EMBL/GenBank/DDBJ whole genome shotgun (WGS) entry which is preliminary data.</text>
</comment>
<evidence type="ECO:0000256" key="3">
    <source>
        <dbReference type="ARBA" id="ARBA00022801"/>
    </source>
</evidence>
<dbReference type="EMBL" id="BNAT01000083">
    <property type="protein sequence ID" value="GHE71807.1"/>
    <property type="molecule type" value="Genomic_DNA"/>
</dbReference>
<feature type="region of interest" description="Disordered" evidence="5">
    <location>
        <begin position="337"/>
        <end position="357"/>
    </location>
</feature>
<dbReference type="InterPro" id="IPR000064">
    <property type="entry name" value="NLP_P60_dom"/>
</dbReference>
<comment type="similarity">
    <text evidence="1">Belongs to the peptidase C40 family.</text>
</comment>
<keyword evidence="2" id="KW-0645">Protease</keyword>
<evidence type="ECO:0000313" key="7">
    <source>
        <dbReference type="EMBL" id="GHE71807.1"/>
    </source>
</evidence>
<dbReference type="PROSITE" id="PS51257">
    <property type="entry name" value="PROKAR_LIPOPROTEIN"/>
    <property type="match status" value="1"/>
</dbReference>
<evidence type="ECO:0000259" key="6">
    <source>
        <dbReference type="PROSITE" id="PS51935"/>
    </source>
</evidence>
<dbReference type="GO" id="GO:0006508">
    <property type="term" value="P:proteolysis"/>
    <property type="evidence" value="ECO:0007669"/>
    <property type="project" value="UniProtKB-KW"/>
</dbReference>
<sequence>MKRLQPRIRRFSRTRNATLFLVTAVLLAASCGLSLQLRHRIDKPTASPVPSASQVSRASLASPGAGIRVRSGSLHFERIGNPARTVARDQRGAVIATFTDGARTAVLTGPSRTFAEPRTTDAKVVTKSWVRLLPKAWARGAEKSGWFKTWLRSRLGSRDPDILATAFDYIAGAPVRTTAAGVKYSGAARYTPGTAGDSGRAGQRKPKPRTGSDFYDYLGIPWTFPDKVTRTPEKDRARSVDSSGYVRLVYGYRSGFPLNSRDSAAGNGLQRTPDAIAHGRLGLPVIPLSNRRPAVIQQLQPGDLVFFRTKELPGGRIGHIGIYLGLDTADHPRFISSRKNAGGPTMGDKGGTSRLDGDGYYAQGLRAARRL</sequence>
<reference evidence="7" key="2">
    <citation type="submission" date="2020-09" db="EMBL/GenBank/DDBJ databases">
        <authorList>
            <person name="Sun Q."/>
            <person name="Zhou Y."/>
        </authorList>
    </citation>
    <scope>NUCLEOTIDE SEQUENCE</scope>
    <source>
        <strain evidence="7">CGMCC 4.7403</strain>
    </source>
</reference>
<dbReference type="SUPFAM" id="SSF54001">
    <property type="entry name" value="Cysteine proteinases"/>
    <property type="match status" value="1"/>
</dbReference>
<dbReference type="PROSITE" id="PS51935">
    <property type="entry name" value="NLPC_P60"/>
    <property type="match status" value="1"/>
</dbReference>
<evidence type="ECO:0000313" key="8">
    <source>
        <dbReference type="Proteomes" id="UP000603227"/>
    </source>
</evidence>